<keyword evidence="6" id="KW-1185">Reference proteome</keyword>
<reference evidence="6" key="1">
    <citation type="submission" date="2016-10" db="EMBL/GenBank/DDBJ databases">
        <authorList>
            <person name="Varghese N."/>
            <person name="Submissions S."/>
        </authorList>
    </citation>
    <scope>NUCLEOTIDE SEQUENCE [LARGE SCALE GENOMIC DNA]</scope>
    <source>
        <strain evidence="6">IBRC-M 10403</strain>
    </source>
</reference>
<dbReference type="Proteomes" id="UP000199501">
    <property type="component" value="Unassembled WGS sequence"/>
</dbReference>
<dbReference type="PANTHER" id="PTHR43884:SF20">
    <property type="entry name" value="ACYL-COA DEHYDROGENASE FADE28"/>
    <property type="match status" value="1"/>
</dbReference>
<protein>
    <submittedName>
        <fullName evidence="5">Acyl-CoA dehydrogenase</fullName>
    </submittedName>
</protein>
<keyword evidence="1" id="KW-0285">Flavoprotein</keyword>
<keyword evidence="3" id="KW-0560">Oxidoreductase</keyword>
<dbReference type="GO" id="GO:0050660">
    <property type="term" value="F:flavin adenine dinucleotide binding"/>
    <property type="evidence" value="ECO:0007669"/>
    <property type="project" value="InterPro"/>
</dbReference>
<keyword evidence="2" id="KW-0274">FAD</keyword>
<organism evidence="5 6">
    <name type="scientific">Actinokineospora iranica</name>
    <dbReference type="NCBI Taxonomy" id="1271860"/>
    <lineage>
        <taxon>Bacteria</taxon>
        <taxon>Bacillati</taxon>
        <taxon>Actinomycetota</taxon>
        <taxon>Actinomycetes</taxon>
        <taxon>Pseudonocardiales</taxon>
        <taxon>Pseudonocardiaceae</taxon>
        <taxon>Actinokineospora</taxon>
    </lineage>
</organism>
<evidence type="ECO:0000256" key="3">
    <source>
        <dbReference type="ARBA" id="ARBA00023002"/>
    </source>
</evidence>
<accession>A0A1G6SLZ0</accession>
<dbReference type="OrthoDB" id="2986495at2"/>
<sequence>MRSLDSAREVCERFHPGLVKALGELTFAEREAPGSPVIDLFREHGGVGLLVPTEHGGHGADPVQAVRVMRAIGSMSPSLAAAATMHHFTAATLYALAPTEGRLTGAQIDVLKSVVPDRKIMASGWAEGRTEQNILMPAVTAVAAPGGYTLSGTKKPCSLSKSMDYLTASIAVPGPTGEPELAMAIIPADSPGISVHPFWGNDVLAAAESDEVRLENVFVPEDLIIRTTEEDPERMEALQLAGFVWFELLISSGYAGAAAALVEKVLQRRRGSATDQIQLVVKVESAFAVLEGAARAVLDGVDGEEAVAAALVARFAAQQAIAESTATALELLGGLDFITSSDSARLASGVRPLAFHPPSRASVAEALIAYCAGDALVLA</sequence>
<gene>
    <name evidence="5" type="ORF">SAMN05216174_10858</name>
</gene>
<dbReference type="EMBL" id="FMZZ01000008">
    <property type="protein sequence ID" value="SDD17858.1"/>
    <property type="molecule type" value="Genomic_DNA"/>
</dbReference>
<dbReference type="InterPro" id="IPR037069">
    <property type="entry name" value="AcylCoA_DH/ox_N_sf"/>
</dbReference>
<dbReference type="GO" id="GO:0003995">
    <property type="term" value="F:acyl-CoA dehydrogenase activity"/>
    <property type="evidence" value="ECO:0007669"/>
    <property type="project" value="TreeGrafter"/>
</dbReference>
<dbReference type="InterPro" id="IPR036250">
    <property type="entry name" value="AcylCo_DH-like_C"/>
</dbReference>
<dbReference type="Gene3D" id="2.40.110.10">
    <property type="entry name" value="Butyryl-CoA Dehydrogenase, subunit A, domain 2"/>
    <property type="match status" value="1"/>
</dbReference>
<evidence type="ECO:0000313" key="6">
    <source>
        <dbReference type="Proteomes" id="UP000199501"/>
    </source>
</evidence>
<dbReference type="InterPro" id="IPR009100">
    <property type="entry name" value="AcylCoA_DH/oxidase_NM_dom_sf"/>
</dbReference>
<dbReference type="Gene3D" id="1.10.540.10">
    <property type="entry name" value="Acyl-CoA dehydrogenase/oxidase, N-terminal domain"/>
    <property type="match status" value="1"/>
</dbReference>
<name>A0A1G6SLZ0_9PSEU</name>
<dbReference type="RefSeq" id="WP_091451834.1">
    <property type="nucleotide sequence ID" value="NZ_FMZZ01000008.1"/>
</dbReference>
<dbReference type="AlphaFoldDB" id="A0A1G6SLZ0"/>
<evidence type="ECO:0000313" key="5">
    <source>
        <dbReference type="EMBL" id="SDD17858.1"/>
    </source>
</evidence>
<dbReference type="SUPFAM" id="SSF47203">
    <property type="entry name" value="Acyl-CoA dehydrogenase C-terminal domain-like"/>
    <property type="match status" value="1"/>
</dbReference>
<evidence type="ECO:0000256" key="2">
    <source>
        <dbReference type="ARBA" id="ARBA00022827"/>
    </source>
</evidence>
<proteinExistence type="predicted"/>
<evidence type="ECO:0000256" key="1">
    <source>
        <dbReference type="ARBA" id="ARBA00022630"/>
    </source>
</evidence>
<feature type="domain" description="Acyl-CoA dehydrogenase/oxidase N-terminal" evidence="4">
    <location>
        <begin position="28"/>
        <end position="94"/>
    </location>
</feature>
<dbReference type="Pfam" id="PF02771">
    <property type="entry name" value="Acyl-CoA_dh_N"/>
    <property type="match status" value="1"/>
</dbReference>
<dbReference type="STRING" id="1271860.SAMN05216174_10858"/>
<dbReference type="PANTHER" id="PTHR43884">
    <property type="entry name" value="ACYL-COA DEHYDROGENASE"/>
    <property type="match status" value="1"/>
</dbReference>
<dbReference type="SUPFAM" id="SSF56645">
    <property type="entry name" value="Acyl-CoA dehydrogenase NM domain-like"/>
    <property type="match status" value="1"/>
</dbReference>
<dbReference type="InterPro" id="IPR013786">
    <property type="entry name" value="AcylCoA_DH/ox_N"/>
</dbReference>
<dbReference type="InterPro" id="IPR046373">
    <property type="entry name" value="Acyl-CoA_Oxase/DH_mid-dom_sf"/>
</dbReference>
<evidence type="ECO:0000259" key="4">
    <source>
        <dbReference type="Pfam" id="PF02771"/>
    </source>
</evidence>